<dbReference type="Gene3D" id="3.90.1280.10">
    <property type="entry name" value="HSP33 redox switch-like"/>
    <property type="match status" value="1"/>
</dbReference>
<evidence type="ECO:0000256" key="2">
    <source>
        <dbReference type="ARBA" id="ARBA00022833"/>
    </source>
</evidence>
<dbReference type="EMBL" id="AEQN01000016">
    <property type="protein sequence ID" value="EFV01675.1"/>
    <property type="molecule type" value="Genomic_DNA"/>
</dbReference>
<dbReference type="PANTHER" id="PTHR30111">
    <property type="entry name" value="33 KDA CHAPERONIN"/>
    <property type="match status" value="1"/>
</dbReference>
<dbReference type="GO" id="GO:0051082">
    <property type="term" value="F:unfolded protein binding"/>
    <property type="evidence" value="ECO:0007669"/>
    <property type="project" value="UniProtKB-UniRule"/>
</dbReference>
<comment type="PTM">
    <text evidence="6">Under oxidizing conditions two disulfide bonds are formed involving the reactive cysteines. Under reducing conditions zinc is bound to the reactive cysteines and the protein is inactive.</text>
</comment>
<dbReference type="AlphaFoldDB" id="E6MGD5"/>
<keyword evidence="3 6" id="KW-1015">Disulfide bond</keyword>
<evidence type="ECO:0000313" key="8">
    <source>
        <dbReference type="Proteomes" id="UP000004754"/>
    </source>
</evidence>
<comment type="function">
    <text evidence="6">Redox regulated molecular chaperone. Protects both thermally unfolding and oxidatively damaged proteins from irreversible aggregation. Plays an important role in the bacterial defense system toward oxidative stress.</text>
</comment>
<evidence type="ECO:0000313" key="7">
    <source>
        <dbReference type="EMBL" id="EFV01675.1"/>
    </source>
</evidence>
<dbReference type="eggNOG" id="COG1281">
    <property type="taxonomic scope" value="Bacteria"/>
</dbReference>
<dbReference type="Gene3D" id="3.55.30.10">
    <property type="entry name" value="Hsp33 domain"/>
    <property type="match status" value="1"/>
</dbReference>
<dbReference type="Proteomes" id="UP000004754">
    <property type="component" value="Unassembled WGS sequence"/>
</dbReference>
<dbReference type="SUPFAM" id="SSF64397">
    <property type="entry name" value="Hsp33 domain"/>
    <property type="match status" value="1"/>
</dbReference>
<organism evidence="7 8">
    <name type="scientific">Pseudoramibacter alactolyticus ATCC 23263</name>
    <dbReference type="NCBI Taxonomy" id="887929"/>
    <lineage>
        <taxon>Bacteria</taxon>
        <taxon>Bacillati</taxon>
        <taxon>Bacillota</taxon>
        <taxon>Clostridia</taxon>
        <taxon>Eubacteriales</taxon>
        <taxon>Eubacteriaceae</taxon>
        <taxon>Pseudoramibacter</taxon>
    </lineage>
</organism>
<feature type="disulfide bond" description="Redox-active" evidence="6">
    <location>
        <begin position="238"/>
        <end position="240"/>
    </location>
</feature>
<keyword evidence="5 6" id="KW-0676">Redox-active center</keyword>
<keyword evidence="8" id="KW-1185">Reference proteome</keyword>
<dbReference type="GO" id="GO:0042026">
    <property type="term" value="P:protein refolding"/>
    <property type="evidence" value="ECO:0007669"/>
    <property type="project" value="TreeGrafter"/>
</dbReference>
<dbReference type="GO" id="GO:0005737">
    <property type="term" value="C:cytoplasm"/>
    <property type="evidence" value="ECO:0007669"/>
    <property type="project" value="UniProtKB-SubCell"/>
</dbReference>
<reference evidence="7 8" key="1">
    <citation type="submission" date="2010-12" db="EMBL/GenBank/DDBJ databases">
        <authorList>
            <person name="Muzny D."/>
            <person name="Qin X."/>
            <person name="Deng J."/>
            <person name="Jiang H."/>
            <person name="Liu Y."/>
            <person name="Qu J."/>
            <person name="Song X.-Z."/>
            <person name="Zhang L."/>
            <person name="Thornton R."/>
            <person name="Coyle M."/>
            <person name="Francisco L."/>
            <person name="Jackson L."/>
            <person name="Javaid M."/>
            <person name="Korchina V."/>
            <person name="Kovar C."/>
            <person name="Mata R."/>
            <person name="Mathew T."/>
            <person name="Ngo R."/>
            <person name="Nguyen L."/>
            <person name="Nguyen N."/>
            <person name="Okwuonu G."/>
            <person name="Ongeri F."/>
            <person name="Pham C."/>
            <person name="Simmons D."/>
            <person name="Wilczek-Boney K."/>
            <person name="Hale W."/>
            <person name="Jakkamsetti A."/>
            <person name="Pham P."/>
            <person name="Ruth R."/>
            <person name="San Lucas F."/>
            <person name="Warren J."/>
            <person name="Zhang J."/>
            <person name="Zhao Z."/>
            <person name="Zhou C."/>
            <person name="Zhu D."/>
            <person name="Lee S."/>
            <person name="Bess C."/>
            <person name="Blankenburg K."/>
            <person name="Forbes L."/>
            <person name="Fu Q."/>
            <person name="Gubbala S."/>
            <person name="Hirani K."/>
            <person name="Jayaseelan J.C."/>
            <person name="Lara F."/>
            <person name="Munidasa M."/>
            <person name="Palculict T."/>
            <person name="Patil S."/>
            <person name="Pu L.-L."/>
            <person name="Saada N."/>
            <person name="Tang L."/>
            <person name="Weissenberger G."/>
            <person name="Zhu Y."/>
            <person name="Hemphill L."/>
            <person name="Shang Y."/>
            <person name="Youmans B."/>
            <person name="Ayvaz T."/>
            <person name="Ross M."/>
            <person name="Santibanez J."/>
            <person name="Aqrawi P."/>
            <person name="Gross S."/>
            <person name="Joshi V."/>
            <person name="Fowler G."/>
            <person name="Nazareth L."/>
            <person name="Reid J."/>
            <person name="Worley K."/>
            <person name="Petrosino J."/>
            <person name="Highlander S."/>
            <person name="Gibbs R."/>
        </authorList>
    </citation>
    <scope>NUCLEOTIDE SEQUENCE [LARGE SCALE GENOMIC DNA]</scope>
    <source>
        <strain evidence="7 8">ATCC 23263</strain>
    </source>
</reference>
<evidence type="ECO:0000256" key="5">
    <source>
        <dbReference type="ARBA" id="ARBA00023284"/>
    </source>
</evidence>
<proteinExistence type="inferred from homology"/>
<name>E6MGD5_9FIRM</name>
<dbReference type="HAMAP" id="MF_00117">
    <property type="entry name" value="HslO"/>
    <property type="match status" value="1"/>
</dbReference>
<dbReference type="HOGENOM" id="CLU_054493_1_0_9"/>
<comment type="similarity">
    <text evidence="6">Belongs to the HSP33 family.</text>
</comment>
<dbReference type="SUPFAM" id="SSF118352">
    <property type="entry name" value="HSP33 redox switch-like"/>
    <property type="match status" value="1"/>
</dbReference>
<dbReference type="InterPro" id="IPR016154">
    <property type="entry name" value="Heat_shock_Hsp33_C"/>
</dbReference>
<keyword evidence="4 6" id="KW-0143">Chaperone</keyword>
<dbReference type="PIRSF" id="PIRSF005261">
    <property type="entry name" value="Heat_shock_Hsp33"/>
    <property type="match status" value="1"/>
</dbReference>
<sequence>MMSDYMVMGTAADAHIRAFAVSAAETVEEARIRHQTSPVMTAALGRLLSAGAMMGGMMKGDRDVLTLQISGDGPARGLIVTADSRGRVKGYAGNPSVDLPLNAQGKLDVGGAIGKGTLRVIRDLGLKEPYNGNCELLTGEIAEDLAYYYNVSEQTPSAVGLGVLVNPDCSVKAAGGFIIQLMPDTPDEVIARLEQKISEIDSITAMMAKGLSPEAILKTILGELDLVMNDRLAVTFYCDCDQEKVSRALAAIGKKDMDEMIADGETIEVKCHFCGAVYHFTVDALKTIRNAGRFDRLHIHDKLA</sequence>
<evidence type="ECO:0000256" key="6">
    <source>
        <dbReference type="HAMAP-Rule" id="MF_00117"/>
    </source>
</evidence>
<feature type="disulfide bond" description="Redox-active" evidence="6">
    <location>
        <begin position="271"/>
        <end position="274"/>
    </location>
</feature>
<dbReference type="InterPro" id="IPR000397">
    <property type="entry name" value="Heat_shock_Hsp33"/>
</dbReference>
<evidence type="ECO:0000256" key="3">
    <source>
        <dbReference type="ARBA" id="ARBA00023157"/>
    </source>
</evidence>
<dbReference type="GO" id="GO:0044183">
    <property type="term" value="F:protein folding chaperone"/>
    <property type="evidence" value="ECO:0007669"/>
    <property type="project" value="TreeGrafter"/>
</dbReference>
<comment type="caution">
    <text evidence="7">The sequence shown here is derived from an EMBL/GenBank/DDBJ whole genome shotgun (WGS) entry which is preliminary data.</text>
</comment>
<gene>
    <name evidence="6 7" type="primary">hslO</name>
    <name evidence="7" type="ORF">HMP0721_1068</name>
</gene>
<dbReference type="CDD" id="cd00498">
    <property type="entry name" value="Hsp33"/>
    <property type="match status" value="1"/>
</dbReference>
<dbReference type="InterPro" id="IPR016153">
    <property type="entry name" value="Heat_shock_Hsp33_N"/>
</dbReference>
<keyword evidence="1 6" id="KW-0963">Cytoplasm</keyword>
<dbReference type="STRING" id="887929.HMP0721_1068"/>
<keyword evidence="2 6" id="KW-0862">Zinc</keyword>
<dbReference type="PANTHER" id="PTHR30111:SF1">
    <property type="entry name" value="33 KDA CHAPERONIN"/>
    <property type="match status" value="1"/>
</dbReference>
<dbReference type="NCBIfam" id="NF001033">
    <property type="entry name" value="PRK00114.1"/>
    <property type="match status" value="1"/>
</dbReference>
<protein>
    <recommendedName>
        <fullName evidence="6">33 kDa chaperonin</fullName>
    </recommendedName>
    <alternativeName>
        <fullName evidence="6">Heat shock protein 33 homolog</fullName>
        <shortName evidence="6">HSP33</shortName>
    </alternativeName>
</protein>
<accession>E6MGD5</accession>
<evidence type="ECO:0000256" key="4">
    <source>
        <dbReference type="ARBA" id="ARBA00023186"/>
    </source>
</evidence>
<dbReference type="Pfam" id="PF01430">
    <property type="entry name" value="HSP33"/>
    <property type="match status" value="1"/>
</dbReference>
<evidence type="ECO:0000256" key="1">
    <source>
        <dbReference type="ARBA" id="ARBA00022490"/>
    </source>
</evidence>
<comment type="subcellular location">
    <subcellularLocation>
        <location evidence="6">Cytoplasm</location>
    </subcellularLocation>
</comment>
<dbReference type="RefSeq" id="WP_006598492.1">
    <property type="nucleotide sequence ID" value="NZ_GL622359.1"/>
</dbReference>